<keyword evidence="1" id="KW-0812">Transmembrane</keyword>
<feature type="transmembrane region" description="Helical" evidence="1">
    <location>
        <begin position="55"/>
        <end position="77"/>
    </location>
</feature>
<dbReference type="AlphaFoldDB" id="A0A397RVX1"/>
<feature type="transmembrane region" description="Helical" evidence="1">
    <location>
        <begin position="120"/>
        <end position="144"/>
    </location>
</feature>
<accession>A0A397RVX1</accession>
<feature type="transmembrane region" description="Helical" evidence="1">
    <location>
        <begin position="23"/>
        <end position="43"/>
    </location>
</feature>
<name>A0A397RVX1_9MOLU</name>
<proteinExistence type="predicted"/>
<reference evidence="2 3" key="1">
    <citation type="submission" date="2018-08" db="EMBL/GenBank/DDBJ databases">
        <title>Genomic Encyclopedia of Archaeal and Bacterial Type Strains, Phase II (KMG-II): from individual species to whole genera.</title>
        <authorList>
            <person name="Goeker M."/>
        </authorList>
    </citation>
    <scope>NUCLEOTIDE SEQUENCE [LARGE SCALE GENOMIC DNA]</scope>
    <source>
        <strain evidence="2 3">ATCC 27112</strain>
    </source>
</reference>
<evidence type="ECO:0000256" key="1">
    <source>
        <dbReference type="SAM" id="Phobius"/>
    </source>
</evidence>
<keyword evidence="1" id="KW-1133">Transmembrane helix</keyword>
<keyword evidence="3" id="KW-1185">Reference proteome</keyword>
<gene>
    <name evidence="2" type="ORF">EI71_01194</name>
</gene>
<organism evidence="2 3">
    <name type="scientific">Anaeroplasma bactoclasticum</name>
    <dbReference type="NCBI Taxonomy" id="2088"/>
    <lineage>
        <taxon>Bacteria</taxon>
        <taxon>Bacillati</taxon>
        <taxon>Mycoplasmatota</taxon>
        <taxon>Mollicutes</taxon>
        <taxon>Anaeroplasmatales</taxon>
        <taxon>Anaeroplasmataceae</taxon>
        <taxon>Anaeroplasma</taxon>
    </lineage>
</organism>
<comment type="caution">
    <text evidence="2">The sequence shown here is derived from an EMBL/GenBank/DDBJ whole genome shotgun (WGS) entry which is preliminary data.</text>
</comment>
<dbReference type="EMBL" id="QXEV01000011">
    <property type="protein sequence ID" value="RIA75787.1"/>
    <property type="molecule type" value="Genomic_DNA"/>
</dbReference>
<sequence>MISEELKENKEEEPVKKKQKEPILVMLRIHAIVWPLLHLAIFLPIGIYDIQNGSLGLGIFFIAFAVTIAVSIGSIILQNNFVSAIFFSGLDPLTEQYDSHVKGTHTGLRDFNRKSLLVDALFYAFLFTALFSIIIGAVVGIFVYPYALIKNIKHSYFYI</sequence>
<dbReference type="InParanoid" id="A0A397RVX1"/>
<evidence type="ECO:0000313" key="3">
    <source>
        <dbReference type="Proteomes" id="UP000266506"/>
    </source>
</evidence>
<protein>
    <submittedName>
        <fullName evidence="2">Uncharacterized protein</fullName>
    </submittedName>
</protein>
<evidence type="ECO:0000313" key="2">
    <source>
        <dbReference type="EMBL" id="RIA75787.1"/>
    </source>
</evidence>
<dbReference type="Proteomes" id="UP000266506">
    <property type="component" value="Unassembled WGS sequence"/>
</dbReference>
<keyword evidence="1" id="KW-0472">Membrane</keyword>
<dbReference type="RefSeq" id="WP_119016331.1">
    <property type="nucleotide sequence ID" value="NZ_QXEV01000011.1"/>
</dbReference>